<feature type="transmembrane region" description="Helical" evidence="1">
    <location>
        <begin position="12"/>
        <end position="29"/>
    </location>
</feature>
<evidence type="ECO:0000256" key="1">
    <source>
        <dbReference type="SAM" id="Phobius"/>
    </source>
</evidence>
<dbReference type="eggNOG" id="COG0841">
    <property type="taxonomic scope" value="Bacteria"/>
</dbReference>
<sequence>MWISDISIRRPVFAVMIIAALVVLGWISLGRVGVDLFPKVEFPVVAVTTVLEGASPEAIESDVTDAIEEQVNTISGIETLSSTSAEGLSQVVIQYDLNENVDVKAQDVRDKVSLARPNIPQDAEQSIVQKVDPDAQAIMSIMIAGDLPIRDLTQFADKVVKERLQRISGVGSIELVGGRDREVRIWLDAVKMRAYGVAAEDVTSALRREHAEIPGGRLETPGGMSEFSVKTKGEVTSVADFRNILVAFRQDGAPTTIGDIARVEDGMEDERSYAELNGKRGVSLDLRKQSGRNTVEVARAVREELKEIEKLAPAGIEMKTARDTAVFIEGSADDVFFDIQLGIVLVVLVTLAFLLSMRATLIVAVAMPTSLVATFFAFYVADFTINMMTLMALSLAVGLLVDDAIVVLESIYRKLEEGLPPMQAASEGTKEVGLAVLAATFSICAVFVPIAFMDGVVGRFFFQYGLAITFSVLVSLLVSLTLTPMLSSRMLKHGETDPANYNRVARFFDDGYNRLDRFYGRVLEWALGARWMVMVGAALTIVFAVVVARSLPMAFDSRADRAEFLATVELPFGAGLEETRAVSSRVAHAISGVRHVHTVFFTIASDPQKSVNKAFFYVGLTAKAERDESFIPIMDAARVAMLKAAPEAKHISLSDVPWISGGGFSDYAMQYVVQGPDLAVLEAKANEVVARMRTSPLFADAKTSYDSGKPEVQVHVDRRRAADLGVPVRSLAETMRAMVGGVKAGTFEEFGQRYDVRVRLEDGQRDDISKLTMIQVRSANGNLIDIANVARFDVAAGPAQIERQNRARRIAIVANNPEGAALGPASEEIETYLEDLKLPPGYSWSAEGRSKRMKETGAAIGFAFLLALIALYMILASQFNSFAQPAIIMLSAPLSFAGAFVALKISGQEMTMFSQIALLALMGLVMKNGILLVDYTNHLREAGAGPREAALKAGPVRLRPVLMTQIATVFGLIPVAMSNSQGAEFRNAMGILVIGGLISSTVLTLVVVPVAYTLMEDARGKVAGIGGSFRRLERRFGIGKAPGAPAE</sequence>
<dbReference type="SUPFAM" id="SSF82714">
    <property type="entry name" value="Multidrug efflux transporter AcrB TolC docking domain, DN and DC subdomains"/>
    <property type="match status" value="2"/>
</dbReference>
<evidence type="ECO:0000313" key="2">
    <source>
        <dbReference type="EMBL" id="ABS62583.1"/>
    </source>
</evidence>
<dbReference type="SUPFAM" id="SSF82693">
    <property type="entry name" value="Multidrug efflux transporter AcrB pore domain, PN1, PN2, PC1 and PC2 subdomains"/>
    <property type="match status" value="3"/>
</dbReference>
<reference evidence="2 3" key="1">
    <citation type="journal article" date="2011" name="Stand. Genomic Sci.">
        <title>Complete genome sequence of Parvibaculum lavamentivorans type strain (DS-1(T)).</title>
        <authorList>
            <person name="Schleheck D."/>
            <person name="Weiss M."/>
            <person name="Pitluck S."/>
            <person name="Bruce D."/>
            <person name="Land M.L."/>
            <person name="Han S."/>
            <person name="Saunders E."/>
            <person name="Tapia R."/>
            <person name="Detter C."/>
            <person name="Brettin T."/>
            <person name="Han J."/>
            <person name="Woyke T."/>
            <person name="Goodwin L."/>
            <person name="Pennacchio L."/>
            <person name="Nolan M."/>
            <person name="Cook A.M."/>
            <person name="Kjelleberg S."/>
            <person name="Thomas T."/>
        </authorList>
    </citation>
    <scope>NUCLEOTIDE SEQUENCE [LARGE SCALE GENOMIC DNA]</scope>
    <source>
        <strain evidence="3">DS-1 / DSM 13023 / NCIMB 13966</strain>
    </source>
</reference>
<dbReference type="RefSeq" id="WP_012109839.1">
    <property type="nucleotide sequence ID" value="NC_009719.1"/>
</dbReference>
<dbReference type="PANTHER" id="PTHR32063">
    <property type="match status" value="1"/>
</dbReference>
<dbReference type="Pfam" id="PF00873">
    <property type="entry name" value="ACR_tran"/>
    <property type="match status" value="1"/>
</dbReference>
<dbReference type="EMBL" id="CP000774">
    <property type="protein sequence ID" value="ABS62583.1"/>
    <property type="molecule type" value="Genomic_DNA"/>
</dbReference>
<dbReference type="STRING" id="402881.Plav_0960"/>
<keyword evidence="1" id="KW-0472">Membrane</keyword>
<gene>
    <name evidence="2" type="ordered locus">Plav_0960</name>
</gene>
<dbReference type="Gene3D" id="3.30.2090.10">
    <property type="entry name" value="Multidrug efflux transporter AcrB TolC docking domain, DN and DC subdomains"/>
    <property type="match status" value="2"/>
</dbReference>
<dbReference type="InterPro" id="IPR001036">
    <property type="entry name" value="Acrflvin-R"/>
</dbReference>
<dbReference type="Gene3D" id="3.30.70.1430">
    <property type="entry name" value="Multidrug efflux transporter AcrB pore domain"/>
    <property type="match status" value="2"/>
</dbReference>
<accession>A7HRQ0</accession>
<dbReference type="Gene3D" id="3.30.70.1320">
    <property type="entry name" value="Multidrug efflux transporter AcrB pore domain like"/>
    <property type="match status" value="1"/>
</dbReference>
<organism evidence="2 3">
    <name type="scientific">Parvibaculum lavamentivorans (strain DS-1 / DSM 13023 / NCIMB 13966)</name>
    <dbReference type="NCBI Taxonomy" id="402881"/>
    <lineage>
        <taxon>Bacteria</taxon>
        <taxon>Pseudomonadati</taxon>
        <taxon>Pseudomonadota</taxon>
        <taxon>Alphaproteobacteria</taxon>
        <taxon>Hyphomicrobiales</taxon>
        <taxon>Parvibaculaceae</taxon>
        <taxon>Parvibaculum</taxon>
    </lineage>
</organism>
<feature type="transmembrane region" description="Helical" evidence="1">
    <location>
        <begin position="335"/>
        <end position="355"/>
    </location>
</feature>
<evidence type="ECO:0000313" key="3">
    <source>
        <dbReference type="Proteomes" id="UP000006377"/>
    </source>
</evidence>
<keyword evidence="1" id="KW-1133">Transmembrane helix</keyword>
<feature type="transmembrane region" description="Helical" evidence="1">
    <location>
        <begin position="956"/>
        <end position="977"/>
    </location>
</feature>
<proteinExistence type="predicted"/>
<feature type="transmembrane region" description="Helical" evidence="1">
    <location>
        <begin position="464"/>
        <end position="482"/>
    </location>
</feature>
<keyword evidence="3" id="KW-1185">Reference proteome</keyword>
<dbReference type="PRINTS" id="PR00702">
    <property type="entry name" value="ACRIFLAVINRP"/>
</dbReference>
<dbReference type="PANTHER" id="PTHR32063:SF0">
    <property type="entry name" value="SWARMING MOTILITY PROTEIN SWRC"/>
    <property type="match status" value="1"/>
</dbReference>
<keyword evidence="1" id="KW-0812">Transmembrane</keyword>
<dbReference type="GO" id="GO:0005886">
    <property type="term" value="C:plasma membrane"/>
    <property type="evidence" value="ECO:0007669"/>
    <property type="project" value="TreeGrafter"/>
</dbReference>
<feature type="transmembrane region" description="Helical" evidence="1">
    <location>
        <begin position="882"/>
        <end position="903"/>
    </location>
</feature>
<feature type="transmembrane region" description="Helical" evidence="1">
    <location>
        <begin position="361"/>
        <end position="381"/>
    </location>
</feature>
<dbReference type="HOGENOM" id="CLU_002755_1_2_5"/>
<name>A7HRQ0_PARL1</name>
<dbReference type="OrthoDB" id="8308837at2"/>
<dbReference type="KEGG" id="pla:Plav_0960"/>
<dbReference type="Gene3D" id="1.20.1640.10">
    <property type="entry name" value="Multidrug efflux transporter AcrB transmembrane domain"/>
    <property type="match status" value="2"/>
</dbReference>
<dbReference type="Proteomes" id="UP000006377">
    <property type="component" value="Chromosome"/>
</dbReference>
<protein>
    <submittedName>
        <fullName evidence="2">Acriflavin resistance protein</fullName>
    </submittedName>
</protein>
<feature type="transmembrane region" description="Helical" evidence="1">
    <location>
        <begin position="531"/>
        <end position="551"/>
    </location>
</feature>
<dbReference type="GO" id="GO:0042910">
    <property type="term" value="F:xenobiotic transmembrane transporter activity"/>
    <property type="evidence" value="ECO:0007669"/>
    <property type="project" value="TreeGrafter"/>
</dbReference>
<dbReference type="Gene3D" id="3.30.70.1440">
    <property type="entry name" value="Multidrug efflux transporter AcrB pore domain"/>
    <property type="match status" value="1"/>
</dbReference>
<feature type="transmembrane region" description="Helical" evidence="1">
    <location>
        <begin position="915"/>
        <end position="936"/>
    </location>
</feature>
<dbReference type="AlphaFoldDB" id="A7HRQ0"/>
<feature type="transmembrane region" description="Helical" evidence="1">
    <location>
        <begin position="857"/>
        <end position="876"/>
    </location>
</feature>
<dbReference type="SUPFAM" id="SSF82866">
    <property type="entry name" value="Multidrug efflux transporter AcrB transmembrane domain"/>
    <property type="match status" value="2"/>
</dbReference>
<dbReference type="InterPro" id="IPR027463">
    <property type="entry name" value="AcrB_DN_DC_subdom"/>
</dbReference>
<feature type="transmembrane region" description="Helical" evidence="1">
    <location>
        <begin position="432"/>
        <end position="452"/>
    </location>
</feature>
<feature type="transmembrane region" description="Helical" evidence="1">
    <location>
        <begin position="989"/>
        <end position="1012"/>
    </location>
</feature>